<gene>
    <name evidence="1" type="ORF">H8K32_16755</name>
</gene>
<comment type="caution">
    <text evidence="1">The sequence shown here is derived from an EMBL/GenBank/DDBJ whole genome shotgun (WGS) entry which is preliminary data.</text>
</comment>
<keyword evidence="2" id="KW-1185">Reference proteome</keyword>
<accession>A0A923KJ53</accession>
<evidence type="ECO:0008006" key="3">
    <source>
        <dbReference type="Google" id="ProtNLM"/>
    </source>
</evidence>
<name>A0A923KJ53_9BURK</name>
<reference evidence="1" key="1">
    <citation type="submission" date="2020-08" db="EMBL/GenBank/DDBJ databases">
        <title>Novel species isolated from subtropical streams in China.</title>
        <authorList>
            <person name="Lu H."/>
        </authorList>
    </citation>
    <scope>NUCLEOTIDE SEQUENCE</scope>
    <source>
        <strain evidence="1">KACC 12607</strain>
    </source>
</reference>
<organism evidence="1 2">
    <name type="scientific">Undibacterium jejuense</name>
    <dbReference type="NCBI Taxonomy" id="1344949"/>
    <lineage>
        <taxon>Bacteria</taxon>
        <taxon>Pseudomonadati</taxon>
        <taxon>Pseudomonadota</taxon>
        <taxon>Betaproteobacteria</taxon>
        <taxon>Burkholderiales</taxon>
        <taxon>Oxalobacteraceae</taxon>
        <taxon>Undibacterium</taxon>
    </lineage>
</organism>
<dbReference type="Proteomes" id="UP000634011">
    <property type="component" value="Unassembled WGS sequence"/>
</dbReference>
<sequence>MPLFPLGKVVATPNALACLTNYSRMTEQLLLRHQSGDWGDVHEEDAEANVDAVNNSHRIISSYVINPSGQMIWIITEADRSVTTLLLPDDY</sequence>
<dbReference type="EMBL" id="JACOFV010000017">
    <property type="protein sequence ID" value="MBC3863757.1"/>
    <property type="molecule type" value="Genomic_DNA"/>
</dbReference>
<proteinExistence type="predicted"/>
<protein>
    <recommendedName>
        <fullName evidence="3">Plasmid related protein</fullName>
    </recommendedName>
</protein>
<evidence type="ECO:0000313" key="1">
    <source>
        <dbReference type="EMBL" id="MBC3863757.1"/>
    </source>
</evidence>
<evidence type="ECO:0000313" key="2">
    <source>
        <dbReference type="Proteomes" id="UP000634011"/>
    </source>
</evidence>
<dbReference type="AlphaFoldDB" id="A0A923KJ53"/>